<protein>
    <submittedName>
        <fullName evidence="1">Uncharacterized protein</fullName>
    </submittedName>
</protein>
<evidence type="ECO:0000313" key="1">
    <source>
        <dbReference type="EMBL" id="CAI9591347.1"/>
    </source>
</evidence>
<evidence type="ECO:0000313" key="2">
    <source>
        <dbReference type="Proteomes" id="UP001162483"/>
    </source>
</evidence>
<gene>
    <name evidence="1" type="ORF">SPARVUS_LOCUS11198163</name>
</gene>
<comment type="caution">
    <text evidence="1">The sequence shown here is derived from an EMBL/GenBank/DDBJ whole genome shotgun (WGS) entry which is preliminary data.</text>
</comment>
<keyword evidence="2" id="KW-1185">Reference proteome</keyword>
<proteinExistence type="predicted"/>
<dbReference type="EMBL" id="CATNWA010016271">
    <property type="protein sequence ID" value="CAI9591347.1"/>
    <property type="molecule type" value="Genomic_DNA"/>
</dbReference>
<name>A0ABN9F3U6_9NEOB</name>
<reference evidence="1" key="1">
    <citation type="submission" date="2023-05" db="EMBL/GenBank/DDBJ databases">
        <authorList>
            <person name="Stuckert A."/>
        </authorList>
    </citation>
    <scope>NUCLEOTIDE SEQUENCE</scope>
</reference>
<organism evidence="1 2">
    <name type="scientific">Staurois parvus</name>
    <dbReference type="NCBI Taxonomy" id="386267"/>
    <lineage>
        <taxon>Eukaryota</taxon>
        <taxon>Metazoa</taxon>
        <taxon>Chordata</taxon>
        <taxon>Craniata</taxon>
        <taxon>Vertebrata</taxon>
        <taxon>Euteleostomi</taxon>
        <taxon>Amphibia</taxon>
        <taxon>Batrachia</taxon>
        <taxon>Anura</taxon>
        <taxon>Neobatrachia</taxon>
        <taxon>Ranoidea</taxon>
        <taxon>Ranidae</taxon>
        <taxon>Staurois</taxon>
    </lineage>
</organism>
<dbReference type="Proteomes" id="UP001162483">
    <property type="component" value="Unassembled WGS sequence"/>
</dbReference>
<accession>A0ABN9F3U6</accession>
<sequence>MLGTGRCTAGHRWVHCWAQVGRASGRHCWQQVGGTGGWRCWAPIIRALIS</sequence>